<proteinExistence type="predicted"/>
<evidence type="ECO:0000313" key="1">
    <source>
        <dbReference type="EMBL" id="KAI3372835.1"/>
    </source>
</evidence>
<evidence type="ECO:0000313" key="2">
    <source>
        <dbReference type="Proteomes" id="UP000831701"/>
    </source>
</evidence>
<dbReference type="EMBL" id="CM041535">
    <property type="protein sequence ID" value="KAI3372835.1"/>
    <property type="molecule type" value="Genomic_DNA"/>
</dbReference>
<comment type="caution">
    <text evidence="1">The sequence shown here is derived from an EMBL/GenBank/DDBJ whole genome shotgun (WGS) entry which is preliminary data.</text>
</comment>
<accession>A0ACB8WYV5</accession>
<dbReference type="Proteomes" id="UP000831701">
    <property type="component" value="Chromosome 5"/>
</dbReference>
<organism evidence="1 2">
    <name type="scientific">Scortum barcoo</name>
    <name type="common">barcoo grunter</name>
    <dbReference type="NCBI Taxonomy" id="214431"/>
    <lineage>
        <taxon>Eukaryota</taxon>
        <taxon>Metazoa</taxon>
        <taxon>Chordata</taxon>
        <taxon>Craniata</taxon>
        <taxon>Vertebrata</taxon>
        <taxon>Euteleostomi</taxon>
        <taxon>Actinopterygii</taxon>
        <taxon>Neopterygii</taxon>
        <taxon>Teleostei</taxon>
        <taxon>Neoteleostei</taxon>
        <taxon>Acanthomorphata</taxon>
        <taxon>Eupercaria</taxon>
        <taxon>Centrarchiformes</taxon>
        <taxon>Terapontoidei</taxon>
        <taxon>Terapontidae</taxon>
        <taxon>Scortum</taxon>
    </lineage>
</organism>
<sequence>MATWSEVELLSNEDTNTVRLGGVSREENGSGLYQVDTLVKISTAREVQADPNLYSSSGSNWSIVVADKTVILFDQSYQTILLLLHFETFCTLIPRFVFSENDVDAIDVCLEGRFLVVCERNGNLHLVYVPHKRILLTRALVEKPSSGDKKTYRYLIIEEDKASLGMYHVFLLIKDGFFHITNLALAKIETAIEKMDVGTLKELQSLIKIDFCSTSDYHDEGCSTAVMFSLGHEIHLIIGGDKDNVVTHWTMDPRQAKMCLAHSLNNSLIPGKLLLHLINVWAQDLGHGFSLYVYFKGVRKMVVVENLLYILDTEDALSLWDLRFLVMIHCWPDLAIHDFELTTECASMVAQDKGSMKMITLTKQDNSQINSLQIRSLPYMTVCYSLDVSSVSCLVQTKINMDTIYLVEGVCENPESSRGEPVSSVVVRCFTEALPENRLSRLLHKHMFEEAEKFAITFELDLELVYKVKLDFVLEQLASASVGGYGQDVWSELVEEAKSNLAKITDEQYVVEYCLKAPWPTFETTEKMLNHAATRYSSLQIQEALARLATFCSLHGPEHFNGIAWIEFLNSTDDLADILTHLREGDMKGAQLLWLRYEGQLAAEFDESKLEALLNAIPEDLPSQDLCPWFRTVFAPFVRRVLPAGQKILARWLEQRSRNLELTEKRDWPQNGLDLAVLGLPSPWTWMKCDDNYGAEEVENLKSLVSNLRQLLDLHRKYNCRLSLSVFEKGSVRGVAFFMLDKVLAPELIAATVEGSILPYAEEHDIPFDELLLQYIKDLLERCSSQTTTLFTEWEAKAVAVLGCMTDTDLMVDAVLEIMQKAVVPWSIVVEKLVQKYLEMDGPKQELLKESYRLMEIRKLLRGYGIRNFNLSYSTQILTLIRYILKQDLPMSLEDSLTLAEAYKLPTSQINYLYLIQLIGQGKTEECMTILKKLSSAEAECVIERLTSWARLQLEDKDHISDEHKKHQMVIAQVMVEALKYLHIIQKNDALKSMECENSLIMFKAIAHLQEDFDVFFTPSNYEDPNIRKQIQEHHITAYENTRGRHSSKVKAATTPVVANDPDGKTKTISTEAGLRRLGRQLQRTEQELWSDLALRALRVGKVDKALKILSELYEHHYNTSTGKVLFTAAKTLCQMLEADVPMVLPDDMDLPAVIHNLACQAITVCHSDLLLDCLELCKCTHIAMDVYQQCQLSDNYGFKDVTLEAEKDPYSQWSFQDIFNEDCIVLDPVSVLPVQYEITNCLLPISWDTKLYPLDCSCLSHCSFEDGSNYLRPLLGPLSNMLQMLQECSQLELALRVLVNSYGSCLQHVTSNVMDIKLSVQLYDNQELKKYNLCTNDLRKMTASSLNAVAVALLNKVFNWRVVDCDLAIGLCTLLSKAEVFKILWKVIDNTWQNYDKILAVARIGANLCSLYDEAEEQEKFLSVITDAEWGIKLAKLEISIQPVFRQRPEMKRSLIPDLVKNRRITPDIILQYCSTFGLDRDSVINQYITTLLLLQEDEEGAGEPGTGQKEMQPPCHADALERVLQIIPMLHSTSELTESLCAAMFKLSPYNYERIEVVLKIIQAADENVTTFSVGQAMGLLQHLKSYKRVSSTSDVENTYLLENSLLPNPLSNTRLPFHLLMQTKHYWKIISPELSEETFPTLLLISKLMKVSLDKLYMSAANHVFEKKMKPLLLEQRKKGQGHSYNKETFKVAKSMMKYIHCIQSPEWAAATAHKITQELPPGYEKTQSLRFCLALGDAWLKDPNLEEAARARGETFLSKLKLQFQRSATENTLITSQLNSPEHLKLTGLPARLIVALYEHSSVEQHYRDTGGQTYPDIHAVVKEIATINNVDLLKIRNMMLEKWICKTGPAVTKDIGHNECVSNIEEDPDLMRVVYVLQSCPMNDAVRLLKPILSAETWPLSTSGPRLTFCHRARVLLCLIRLADADTLEAQLQIPRAKIQYYLKCYIFVSQLEALNIPYTVQSFVSSPKEGLVKGLWKNHSHEPQAVLLVADLCLEYEVYDPQLWNSLLQKLLGFNLISHLQKVLEAVVAVPALWEISSFSRTWRNMILAPFVSASVPLTPDQQATLYRTFVLLLKCPFLLNLDLIGIANRFAQFNLPAFALGTLLLIPCANKKAQQIQGFLSVCNPAAVLDQVEELMNTGELAGIPSQIRETVLTFISQNGQHQKLLKTKHFKRLKQLIVSSGQPNQVKDLADYLISQNCQDDADSLAQEYMKHREHQRGKTLTNGSPSPSCLKVSGADILFLVHKEIQDSSILLSFEQK</sequence>
<reference evidence="1" key="1">
    <citation type="submission" date="2022-04" db="EMBL/GenBank/DDBJ databases">
        <title>Jade perch genome.</title>
        <authorList>
            <person name="Chao B."/>
        </authorList>
    </citation>
    <scope>NUCLEOTIDE SEQUENCE</scope>
    <source>
        <strain evidence="1">CB-2022</strain>
    </source>
</reference>
<name>A0ACB8WYV5_9TELE</name>
<protein>
    <submittedName>
        <fullName evidence="1">Uncharacterized protein</fullName>
    </submittedName>
</protein>
<keyword evidence="2" id="KW-1185">Reference proteome</keyword>
<gene>
    <name evidence="1" type="ORF">L3Q82_023286</name>
</gene>